<dbReference type="NCBIfam" id="NF005809">
    <property type="entry name" value="PRK07670.1"/>
    <property type="match status" value="1"/>
</dbReference>
<dbReference type="Gene3D" id="1.20.140.160">
    <property type="match status" value="1"/>
</dbReference>
<gene>
    <name evidence="6" type="primary">sigD</name>
    <name evidence="6" type="ORF">NCTC13163_01813</name>
</gene>
<dbReference type="InterPro" id="IPR007627">
    <property type="entry name" value="RNA_pol_sigma70_r2"/>
</dbReference>
<dbReference type="PANTHER" id="PTHR30385">
    <property type="entry name" value="SIGMA FACTOR F FLAGELLAR"/>
    <property type="match status" value="1"/>
</dbReference>
<evidence type="ECO:0000256" key="2">
    <source>
        <dbReference type="ARBA" id="ARBA00023082"/>
    </source>
</evidence>
<dbReference type="PRINTS" id="PR00046">
    <property type="entry name" value="SIGMA70FCT"/>
</dbReference>
<dbReference type="STRING" id="1397694.GCA_000702585_02309"/>
<dbReference type="InterPro" id="IPR007624">
    <property type="entry name" value="RNA_pol_sigma70_r3"/>
</dbReference>
<keyword evidence="1" id="KW-0805">Transcription regulation</keyword>
<dbReference type="SUPFAM" id="SSF88946">
    <property type="entry name" value="Sigma2 domain of RNA polymerase sigma factors"/>
    <property type="match status" value="1"/>
</dbReference>
<accession>A0A377FUE2</accession>
<dbReference type="PROSITE" id="PS00716">
    <property type="entry name" value="SIGMA70_2"/>
    <property type="match status" value="1"/>
</dbReference>
<dbReference type="Gene3D" id="1.10.1740.10">
    <property type="match status" value="1"/>
</dbReference>
<keyword evidence="4" id="KW-0804">Transcription</keyword>
<dbReference type="RefSeq" id="WP_029335375.1">
    <property type="nucleotide sequence ID" value="NZ_UGGP01000001.1"/>
</dbReference>
<keyword evidence="2" id="KW-0731">Sigma factor</keyword>
<dbReference type="InterPro" id="IPR012845">
    <property type="entry name" value="RNA_pol_sigma_FliA_WhiG"/>
</dbReference>
<dbReference type="InterPro" id="IPR013325">
    <property type="entry name" value="RNA_pol_sigma_r2"/>
</dbReference>
<dbReference type="OrthoDB" id="9799825at2"/>
<feature type="domain" description="RNA polymerase sigma-70" evidence="5">
    <location>
        <begin position="216"/>
        <end position="242"/>
    </location>
</feature>
<evidence type="ECO:0000256" key="3">
    <source>
        <dbReference type="ARBA" id="ARBA00023125"/>
    </source>
</evidence>
<proteinExistence type="predicted"/>
<protein>
    <submittedName>
        <fullName evidence="6">Sigma-28</fullName>
    </submittedName>
</protein>
<dbReference type="GO" id="GO:0006352">
    <property type="term" value="P:DNA-templated transcription initiation"/>
    <property type="evidence" value="ECO:0007669"/>
    <property type="project" value="InterPro"/>
</dbReference>
<dbReference type="InterPro" id="IPR007630">
    <property type="entry name" value="RNA_pol_sigma70_r4"/>
</dbReference>
<reference evidence="6 7" key="1">
    <citation type="submission" date="2018-06" db="EMBL/GenBank/DDBJ databases">
        <authorList>
            <consortium name="Pathogen Informatics"/>
            <person name="Doyle S."/>
        </authorList>
    </citation>
    <scope>NUCLEOTIDE SEQUENCE [LARGE SCALE GENOMIC DNA]</scope>
    <source>
        <strain evidence="6 7">NCTC13163</strain>
    </source>
</reference>
<dbReference type="Pfam" id="PF04542">
    <property type="entry name" value="Sigma70_r2"/>
    <property type="match status" value="1"/>
</dbReference>
<evidence type="ECO:0000313" key="7">
    <source>
        <dbReference type="Proteomes" id="UP000254060"/>
    </source>
</evidence>
<sequence>MTTQLTQLWDRWNSDRDMDTANELLSHYEFLIHYHVQRMIVTLPKSVERDELKSLGYMGLYDALMKYDPEHNNKFDTYAAFRIRGAIIDGLRKIDWLPRSVRERVKKIDQIAEQLEQSLHRAPTKEELAAACALPVSEIEKAMAEGYFANMLSIDEAVTLQEEGKVMSVTYFDPDSEKPEETLLQRELIDVLTTEIEHLSEKERLVVSLFYFDELTLTEIGEVLDLSTSRISQIHSKALKTLKAALGRSYLEEKTS</sequence>
<dbReference type="NCBIfam" id="TIGR02479">
    <property type="entry name" value="FliA_WhiG"/>
    <property type="match status" value="1"/>
</dbReference>
<evidence type="ECO:0000259" key="5">
    <source>
        <dbReference type="PROSITE" id="PS00716"/>
    </source>
</evidence>
<organism evidence="6 7">
    <name type="scientific">Exiguobacterium aurantiacum</name>
    <dbReference type="NCBI Taxonomy" id="33987"/>
    <lineage>
        <taxon>Bacteria</taxon>
        <taxon>Bacillati</taxon>
        <taxon>Bacillota</taxon>
        <taxon>Bacilli</taxon>
        <taxon>Bacillales</taxon>
        <taxon>Bacillales Family XII. Incertae Sedis</taxon>
        <taxon>Exiguobacterium</taxon>
    </lineage>
</organism>
<evidence type="ECO:0000256" key="1">
    <source>
        <dbReference type="ARBA" id="ARBA00023015"/>
    </source>
</evidence>
<dbReference type="Proteomes" id="UP000254060">
    <property type="component" value="Unassembled WGS sequence"/>
</dbReference>
<dbReference type="EMBL" id="UGGP01000001">
    <property type="protein sequence ID" value="STO08442.1"/>
    <property type="molecule type" value="Genomic_DNA"/>
</dbReference>
<keyword evidence="3" id="KW-0238">DNA-binding</keyword>
<evidence type="ECO:0000256" key="4">
    <source>
        <dbReference type="ARBA" id="ARBA00023163"/>
    </source>
</evidence>
<dbReference type="GO" id="GO:0003677">
    <property type="term" value="F:DNA binding"/>
    <property type="evidence" value="ECO:0007669"/>
    <property type="project" value="UniProtKB-KW"/>
</dbReference>
<dbReference type="InterPro" id="IPR000943">
    <property type="entry name" value="RNA_pol_sigma70"/>
</dbReference>
<dbReference type="Pfam" id="PF04545">
    <property type="entry name" value="Sigma70_r4"/>
    <property type="match status" value="1"/>
</dbReference>
<dbReference type="GO" id="GO:0016987">
    <property type="term" value="F:sigma factor activity"/>
    <property type="evidence" value="ECO:0007669"/>
    <property type="project" value="UniProtKB-KW"/>
</dbReference>
<dbReference type="InterPro" id="IPR013324">
    <property type="entry name" value="RNA_pol_sigma_r3/r4-like"/>
</dbReference>
<dbReference type="GO" id="GO:0003899">
    <property type="term" value="F:DNA-directed RNA polymerase activity"/>
    <property type="evidence" value="ECO:0007669"/>
    <property type="project" value="InterPro"/>
</dbReference>
<name>A0A377FUE2_9BACL</name>
<dbReference type="Pfam" id="PF04539">
    <property type="entry name" value="Sigma70_r3"/>
    <property type="match status" value="1"/>
</dbReference>
<evidence type="ECO:0000313" key="6">
    <source>
        <dbReference type="EMBL" id="STO08442.1"/>
    </source>
</evidence>
<dbReference type="NCBIfam" id="NF005413">
    <property type="entry name" value="PRK06986.1"/>
    <property type="match status" value="1"/>
</dbReference>
<dbReference type="SUPFAM" id="SSF88659">
    <property type="entry name" value="Sigma3 and sigma4 domains of RNA polymerase sigma factors"/>
    <property type="match status" value="2"/>
</dbReference>
<dbReference type="PIRSF" id="PIRSF000770">
    <property type="entry name" value="RNA_pol_sigma-SigE/K"/>
    <property type="match status" value="1"/>
</dbReference>
<dbReference type="InterPro" id="IPR014284">
    <property type="entry name" value="RNA_pol_sigma-70_dom"/>
</dbReference>
<dbReference type="CDD" id="cd06171">
    <property type="entry name" value="Sigma70_r4"/>
    <property type="match status" value="1"/>
</dbReference>
<dbReference type="PANTHER" id="PTHR30385:SF7">
    <property type="entry name" value="RNA POLYMERASE SIGMA FACTOR FLIA"/>
    <property type="match status" value="1"/>
</dbReference>
<dbReference type="NCBIfam" id="TIGR02937">
    <property type="entry name" value="sigma70-ECF"/>
    <property type="match status" value="1"/>
</dbReference>
<dbReference type="AlphaFoldDB" id="A0A377FUE2"/>